<reference evidence="2" key="1">
    <citation type="submission" date="2014-05" db="EMBL/GenBank/DDBJ databases">
        <authorList>
            <person name="Chronopoulou M."/>
        </authorList>
    </citation>
    <scope>NUCLEOTIDE SEQUENCE</scope>
    <source>
        <tissue evidence="2">Whole organism</tissue>
    </source>
</reference>
<feature type="signal peptide" evidence="1">
    <location>
        <begin position="1"/>
        <end position="17"/>
    </location>
</feature>
<evidence type="ECO:0000256" key="1">
    <source>
        <dbReference type="SAM" id="SignalP"/>
    </source>
</evidence>
<feature type="chain" id="PRO_5005488869" evidence="1">
    <location>
        <begin position="18"/>
        <end position="140"/>
    </location>
</feature>
<dbReference type="EMBL" id="HACA01023392">
    <property type="protein sequence ID" value="CDW40753.1"/>
    <property type="molecule type" value="Transcribed_RNA"/>
</dbReference>
<organism evidence="2">
    <name type="scientific">Lepeophtheirus salmonis</name>
    <name type="common">Salmon louse</name>
    <name type="synonym">Caligus salmonis</name>
    <dbReference type="NCBI Taxonomy" id="72036"/>
    <lineage>
        <taxon>Eukaryota</taxon>
        <taxon>Metazoa</taxon>
        <taxon>Ecdysozoa</taxon>
        <taxon>Arthropoda</taxon>
        <taxon>Crustacea</taxon>
        <taxon>Multicrustacea</taxon>
        <taxon>Hexanauplia</taxon>
        <taxon>Copepoda</taxon>
        <taxon>Siphonostomatoida</taxon>
        <taxon>Caligidae</taxon>
        <taxon>Lepeophtheirus</taxon>
    </lineage>
</organism>
<dbReference type="AlphaFoldDB" id="A0A0K2UR71"/>
<protein>
    <submittedName>
        <fullName evidence="2">Uncharacterized protein</fullName>
    </submittedName>
</protein>
<evidence type="ECO:0000313" key="2">
    <source>
        <dbReference type="EMBL" id="CDW40753.1"/>
    </source>
</evidence>
<proteinExistence type="predicted"/>
<accession>A0A0K2UR71</accession>
<dbReference type="OrthoDB" id="6381766at2759"/>
<keyword evidence="1" id="KW-0732">Signal</keyword>
<name>A0A0K2UR71_LEPSM</name>
<sequence>MKSFLIASCLLIASASSKPIVRVSGPIHPVIGHGLVATAKGFRPLALEGFSEDVNQDGFVDPIGVPLLHPIRPVTRVVALEPKLDLPAAVRPEDVATPSIYSPYYVHPYHYGYPPFGFVYPTVVKAEEEEVPADEEKKEK</sequence>